<sequence>MFCLSPSELFHTLPKELIYGPGEHAQQGALLDSAIPTAPKILQTQISTQMLEIITAASLSITERNQAGRVLFRLGDPRPLAALADIPGGTFIFGSNSHPNSLPQSVITVNSFRISIYPVINADYALFIHETGRPWLSPDGRDLERRNAPTMDLTWYDARAYCAWLTSRWRGEKKISESEYVRLPTEPEWKRAATGDLNKLENATHSHPGSDSDSQPIYPWGTT</sequence>
<dbReference type="InterPro" id="IPR016187">
    <property type="entry name" value="CTDL_fold"/>
</dbReference>
<evidence type="ECO:0000259" key="2">
    <source>
        <dbReference type="Pfam" id="PF03781"/>
    </source>
</evidence>
<dbReference type="PANTHER" id="PTHR23150:SF19">
    <property type="entry name" value="FORMYLGLYCINE-GENERATING ENZYME"/>
    <property type="match status" value="1"/>
</dbReference>
<feature type="region of interest" description="Disordered" evidence="1">
    <location>
        <begin position="192"/>
        <end position="223"/>
    </location>
</feature>
<evidence type="ECO:0000313" key="3">
    <source>
        <dbReference type="EMBL" id="KAL2827353.1"/>
    </source>
</evidence>
<feature type="compositionally biased region" description="Basic and acidic residues" evidence="1">
    <location>
        <begin position="192"/>
        <end position="210"/>
    </location>
</feature>
<dbReference type="InterPro" id="IPR051043">
    <property type="entry name" value="Sulfatase_Mod_Factor_Kinase"/>
</dbReference>
<dbReference type="Pfam" id="PF03781">
    <property type="entry name" value="FGE-sulfatase"/>
    <property type="match status" value="1"/>
</dbReference>
<evidence type="ECO:0000256" key="1">
    <source>
        <dbReference type="SAM" id="MobiDB-lite"/>
    </source>
</evidence>
<dbReference type="Proteomes" id="UP001610335">
    <property type="component" value="Unassembled WGS sequence"/>
</dbReference>
<gene>
    <name evidence="3" type="ORF">BDW59DRAFT_160319</name>
</gene>
<dbReference type="EMBL" id="JBFXLS010000025">
    <property type="protein sequence ID" value="KAL2827353.1"/>
    <property type="molecule type" value="Genomic_DNA"/>
</dbReference>
<dbReference type="InterPro" id="IPR005532">
    <property type="entry name" value="SUMF_dom"/>
</dbReference>
<dbReference type="SUPFAM" id="SSF56436">
    <property type="entry name" value="C-type lectin-like"/>
    <property type="match status" value="1"/>
</dbReference>
<accession>A0ABR4IKN5</accession>
<organism evidence="3 4">
    <name type="scientific">Aspergillus cavernicola</name>
    <dbReference type="NCBI Taxonomy" id="176166"/>
    <lineage>
        <taxon>Eukaryota</taxon>
        <taxon>Fungi</taxon>
        <taxon>Dikarya</taxon>
        <taxon>Ascomycota</taxon>
        <taxon>Pezizomycotina</taxon>
        <taxon>Eurotiomycetes</taxon>
        <taxon>Eurotiomycetidae</taxon>
        <taxon>Eurotiales</taxon>
        <taxon>Aspergillaceae</taxon>
        <taxon>Aspergillus</taxon>
        <taxon>Aspergillus subgen. Nidulantes</taxon>
    </lineage>
</organism>
<feature type="compositionally biased region" description="Polar residues" evidence="1">
    <location>
        <begin position="211"/>
        <end position="223"/>
    </location>
</feature>
<feature type="domain" description="Sulfatase-modifying factor enzyme-like" evidence="2">
    <location>
        <begin position="84"/>
        <end position="201"/>
    </location>
</feature>
<proteinExistence type="predicted"/>
<dbReference type="Gene3D" id="3.90.1580.10">
    <property type="entry name" value="paralog of FGE (formylglycine-generating enzyme)"/>
    <property type="match status" value="1"/>
</dbReference>
<dbReference type="PANTHER" id="PTHR23150">
    <property type="entry name" value="SULFATASE MODIFYING FACTOR 1, 2"/>
    <property type="match status" value="1"/>
</dbReference>
<dbReference type="InterPro" id="IPR042095">
    <property type="entry name" value="SUMF_sf"/>
</dbReference>
<protein>
    <submittedName>
        <fullName evidence="3">C-type lectin protein</fullName>
    </submittedName>
</protein>
<comment type="caution">
    <text evidence="3">The sequence shown here is derived from an EMBL/GenBank/DDBJ whole genome shotgun (WGS) entry which is preliminary data.</text>
</comment>
<evidence type="ECO:0000313" key="4">
    <source>
        <dbReference type="Proteomes" id="UP001610335"/>
    </source>
</evidence>
<keyword evidence="4" id="KW-1185">Reference proteome</keyword>
<reference evidence="3 4" key="1">
    <citation type="submission" date="2024-07" db="EMBL/GenBank/DDBJ databases">
        <title>Section-level genome sequencing and comparative genomics of Aspergillus sections Usti and Cavernicolus.</title>
        <authorList>
            <consortium name="Lawrence Berkeley National Laboratory"/>
            <person name="Nybo J.L."/>
            <person name="Vesth T.C."/>
            <person name="Theobald S."/>
            <person name="Frisvad J.C."/>
            <person name="Larsen T.O."/>
            <person name="Kjaerboelling I."/>
            <person name="Rothschild-Mancinelli K."/>
            <person name="Lyhne E.K."/>
            <person name="Kogle M.E."/>
            <person name="Barry K."/>
            <person name="Clum A."/>
            <person name="Na H."/>
            <person name="Ledsgaard L."/>
            <person name="Lin J."/>
            <person name="Lipzen A."/>
            <person name="Kuo A."/>
            <person name="Riley R."/>
            <person name="Mondo S."/>
            <person name="LaButti K."/>
            <person name="Haridas S."/>
            <person name="Pangalinan J."/>
            <person name="Salamov A.A."/>
            <person name="Simmons B.A."/>
            <person name="Magnuson J.K."/>
            <person name="Chen J."/>
            <person name="Drula E."/>
            <person name="Henrissat B."/>
            <person name="Wiebenga A."/>
            <person name="Lubbers R.J."/>
            <person name="Gomes A.C."/>
            <person name="Makela M.R."/>
            <person name="Stajich J."/>
            <person name="Grigoriev I.V."/>
            <person name="Mortensen U.H."/>
            <person name="De vries R.P."/>
            <person name="Baker S.E."/>
            <person name="Andersen M.R."/>
        </authorList>
    </citation>
    <scope>NUCLEOTIDE SEQUENCE [LARGE SCALE GENOMIC DNA]</scope>
    <source>
        <strain evidence="3 4">CBS 600.67</strain>
    </source>
</reference>
<name>A0ABR4IKN5_9EURO</name>